<evidence type="ECO:0000313" key="3">
    <source>
        <dbReference type="EMBL" id="MDQ0301611.1"/>
    </source>
</evidence>
<name>A0ABU0B709_9HYPH</name>
<protein>
    <submittedName>
        <fullName evidence="3">Uncharacterized protein</fullName>
    </submittedName>
</protein>
<organism evidence="3 4">
    <name type="scientific">Ancylobacter polymorphus</name>
    <dbReference type="NCBI Taxonomy" id="223390"/>
    <lineage>
        <taxon>Bacteria</taxon>
        <taxon>Pseudomonadati</taxon>
        <taxon>Pseudomonadota</taxon>
        <taxon>Alphaproteobacteria</taxon>
        <taxon>Hyphomicrobiales</taxon>
        <taxon>Xanthobacteraceae</taxon>
        <taxon>Ancylobacter</taxon>
    </lineage>
</organism>
<dbReference type="Proteomes" id="UP001224682">
    <property type="component" value="Unassembled WGS sequence"/>
</dbReference>
<feature type="compositionally biased region" description="Low complexity" evidence="1">
    <location>
        <begin position="36"/>
        <end position="45"/>
    </location>
</feature>
<accession>A0ABU0B709</accession>
<reference evidence="3 4" key="1">
    <citation type="submission" date="2023-07" db="EMBL/GenBank/DDBJ databases">
        <title>Genomic Encyclopedia of Type Strains, Phase IV (KMG-IV): sequencing the most valuable type-strain genomes for metagenomic binning, comparative biology and taxonomic classification.</title>
        <authorList>
            <person name="Goeker M."/>
        </authorList>
    </citation>
    <scope>NUCLEOTIDE SEQUENCE [LARGE SCALE GENOMIC DNA]</scope>
    <source>
        <strain evidence="3 4">DSM 2457</strain>
    </source>
</reference>
<proteinExistence type="predicted"/>
<feature type="signal peptide" evidence="2">
    <location>
        <begin position="1"/>
        <end position="26"/>
    </location>
</feature>
<comment type="caution">
    <text evidence="3">The sequence shown here is derived from an EMBL/GenBank/DDBJ whole genome shotgun (WGS) entry which is preliminary data.</text>
</comment>
<keyword evidence="2" id="KW-0732">Signal</keyword>
<dbReference type="EMBL" id="JAUSUI010000001">
    <property type="protein sequence ID" value="MDQ0301611.1"/>
    <property type="molecule type" value="Genomic_DNA"/>
</dbReference>
<dbReference type="RefSeq" id="WP_307018092.1">
    <property type="nucleotide sequence ID" value="NZ_JAUSUI010000001.1"/>
</dbReference>
<evidence type="ECO:0000256" key="2">
    <source>
        <dbReference type="SAM" id="SignalP"/>
    </source>
</evidence>
<feature type="chain" id="PRO_5046588586" evidence="2">
    <location>
        <begin position="27"/>
        <end position="94"/>
    </location>
</feature>
<sequence length="94" mass="9470">MIKAFPSAILLASVLLLAGTAAPALAQDGLNPPPNSQGQGSSPNPFVNDLGPDAPQPLTGELVPLPGPPPEGKEAEIKLPDCAPPNCGTPQIME</sequence>
<keyword evidence="4" id="KW-1185">Reference proteome</keyword>
<feature type="region of interest" description="Disordered" evidence="1">
    <location>
        <begin position="25"/>
        <end position="94"/>
    </location>
</feature>
<evidence type="ECO:0000256" key="1">
    <source>
        <dbReference type="SAM" id="MobiDB-lite"/>
    </source>
</evidence>
<evidence type="ECO:0000313" key="4">
    <source>
        <dbReference type="Proteomes" id="UP001224682"/>
    </source>
</evidence>
<gene>
    <name evidence="3" type="ORF">J2S75_000622</name>
</gene>